<organism evidence="1 2">
    <name type="scientific">Actinomyces weissii</name>
    <dbReference type="NCBI Taxonomy" id="675090"/>
    <lineage>
        <taxon>Bacteria</taxon>
        <taxon>Bacillati</taxon>
        <taxon>Actinomycetota</taxon>
        <taxon>Actinomycetes</taxon>
        <taxon>Actinomycetales</taxon>
        <taxon>Actinomycetaceae</taxon>
        <taxon>Actinomyces</taxon>
    </lineage>
</organism>
<dbReference type="EMBL" id="CP066802">
    <property type="protein sequence ID" value="QQM67700.1"/>
    <property type="molecule type" value="Genomic_DNA"/>
</dbReference>
<reference evidence="1 2" key="1">
    <citation type="submission" date="2020-12" db="EMBL/GenBank/DDBJ databases">
        <authorList>
            <person name="Zhou J."/>
        </authorList>
    </citation>
    <scope>NUCLEOTIDE SEQUENCE [LARGE SCALE GENOMIC DNA]</scope>
    <source>
        <strain evidence="1 2">CCUG 61299</strain>
    </source>
</reference>
<dbReference type="Proteomes" id="UP000595895">
    <property type="component" value="Chromosome"/>
</dbReference>
<sequence>MTLLSGGVRYLPADLRLASGQRPLLSMNIYGQVGTQGPLVLPVIWADPGTDTVTLDLPGASQKESVRGAIGRLNRVPVKQG</sequence>
<evidence type="ECO:0000313" key="2">
    <source>
        <dbReference type="Proteomes" id="UP000595895"/>
    </source>
</evidence>
<gene>
    <name evidence="1" type="ORF">JG540_02125</name>
</gene>
<dbReference type="RefSeq" id="WP_200276555.1">
    <property type="nucleotide sequence ID" value="NZ_CP066802.1"/>
</dbReference>
<dbReference type="KEGG" id="awe:JG540_02125"/>
<dbReference type="AlphaFoldDB" id="A0A7T7MA41"/>
<keyword evidence="2" id="KW-1185">Reference proteome</keyword>
<proteinExistence type="predicted"/>
<name>A0A7T7MA41_9ACTO</name>
<evidence type="ECO:0000313" key="1">
    <source>
        <dbReference type="EMBL" id="QQM67700.1"/>
    </source>
</evidence>
<accession>A0A7T7MA41</accession>
<protein>
    <submittedName>
        <fullName evidence="1">Uncharacterized protein</fullName>
    </submittedName>
</protein>